<organism evidence="2 3">
    <name type="scientific">Deinococcus taklimakanensis</name>
    <dbReference type="NCBI Taxonomy" id="536443"/>
    <lineage>
        <taxon>Bacteria</taxon>
        <taxon>Thermotogati</taxon>
        <taxon>Deinococcota</taxon>
        <taxon>Deinococci</taxon>
        <taxon>Deinococcales</taxon>
        <taxon>Deinococcaceae</taxon>
        <taxon>Deinococcus</taxon>
    </lineage>
</organism>
<dbReference type="InterPro" id="IPR010982">
    <property type="entry name" value="Lambda_DNA-bd_dom_sf"/>
</dbReference>
<dbReference type="Pfam" id="PF13560">
    <property type="entry name" value="HTH_31"/>
    <property type="match status" value="1"/>
</dbReference>
<dbReference type="Gene3D" id="1.10.260.40">
    <property type="entry name" value="lambda repressor-like DNA-binding domains"/>
    <property type="match status" value="1"/>
</dbReference>
<gene>
    <name evidence="2" type="ORF">ACFSR9_08745</name>
</gene>
<evidence type="ECO:0000313" key="2">
    <source>
        <dbReference type="EMBL" id="MFD2609523.1"/>
    </source>
</evidence>
<proteinExistence type="predicted"/>
<protein>
    <submittedName>
        <fullName evidence="2">Helix-turn-helix transcriptional regulator</fullName>
    </submittedName>
</protein>
<dbReference type="Proteomes" id="UP001597475">
    <property type="component" value="Unassembled WGS sequence"/>
</dbReference>
<dbReference type="InterPro" id="IPR001387">
    <property type="entry name" value="Cro/C1-type_HTH"/>
</dbReference>
<sequence>MRMDRLRELREAKGLSREGLARVAGVSAKTIEAHEYGRTSDVSVSIAYRIAAALELPLDDLFSASLKAVTLKEAV</sequence>
<dbReference type="CDD" id="cd00093">
    <property type="entry name" value="HTH_XRE"/>
    <property type="match status" value="1"/>
</dbReference>
<evidence type="ECO:0000313" key="3">
    <source>
        <dbReference type="Proteomes" id="UP001597475"/>
    </source>
</evidence>
<reference evidence="3" key="1">
    <citation type="journal article" date="2019" name="Int. J. Syst. Evol. Microbiol.">
        <title>The Global Catalogue of Microorganisms (GCM) 10K type strain sequencing project: providing services to taxonomists for standard genome sequencing and annotation.</title>
        <authorList>
            <consortium name="The Broad Institute Genomics Platform"/>
            <consortium name="The Broad Institute Genome Sequencing Center for Infectious Disease"/>
            <person name="Wu L."/>
            <person name="Ma J."/>
        </authorList>
    </citation>
    <scope>NUCLEOTIDE SEQUENCE [LARGE SCALE GENOMIC DNA]</scope>
    <source>
        <strain evidence="3">KCTC 33842</strain>
    </source>
</reference>
<feature type="domain" description="HTH cro/C1-type" evidence="1">
    <location>
        <begin position="6"/>
        <end position="61"/>
    </location>
</feature>
<evidence type="ECO:0000259" key="1">
    <source>
        <dbReference type="PROSITE" id="PS50943"/>
    </source>
</evidence>
<keyword evidence="3" id="KW-1185">Reference proteome</keyword>
<accession>A0ABW5P537</accession>
<name>A0ABW5P537_9DEIO</name>
<dbReference type="PROSITE" id="PS50943">
    <property type="entry name" value="HTH_CROC1"/>
    <property type="match status" value="1"/>
</dbReference>
<dbReference type="SMART" id="SM00530">
    <property type="entry name" value="HTH_XRE"/>
    <property type="match status" value="1"/>
</dbReference>
<dbReference type="SUPFAM" id="SSF47413">
    <property type="entry name" value="lambda repressor-like DNA-binding domains"/>
    <property type="match status" value="1"/>
</dbReference>
<comment type="caution">
    <text evidence="2">The sequence shown here is derived from an EMBL/GenBank/DDBJ whole genome shotgun (WGS) entry which is preliminary data.</text>
</comment>
<dbReference type="RefSeq" id="WP_386844963.1">
    <property type="nucleotide sequence ID" value="NZ_JBHUMK010000037.1"/>
</dbReference>
<dbReference type="EMBL" id="JBHUMK010000037">
    <property type="protein sequence ID" value="MFD2609523.1"/>
    <property type="molecule type" value="Genomic_DNA"/>
</dbReference>